<proteinExistence type="predicted"/>
<dbReference type="AlphaFoldDB" id="A0A0E9U4M7"/>
<evidence type="ECO:0000256" key="1">
    <source>
        <dbReference type="ARBA" id="ARBA00022737"/>
    </source>
</evidence>
<dbReference type="GO" id="GO:0043161">
    <property type="term" value="P:proteasome-mediated ubiquitin-dependent protein catabolic process"/>
    <property type="evidence" value="ECO:0007669"/>
    <property type="project" value="TreeGrafter"/>
</dbReference>
<dbReference type="PANTHER" id="PTHR10943">
    <property type="entry name" value="26S PROTEASOME NON-ATPASE REGULATORY SUBUNIT"/>
    <property type="match status" value="1"/>
</dbReference>
<protein>
    <submittedName>
        <fullName evidence="3">Uncharacterized protein</fullName>
    </submittedName>
</protein>
<reference evidence="3" key="1">
    <citation type="submission" date="2014-11" db="EMBL/GenBank/DDBJ databases">
        <authorList>
            <person name="Amaro Gonzalez C."/>
        </authorList>
    </citation>
    <scope>NUCLEOTIDE SEQUENCE</scope>
</reference>
<dbReference type="EMBL" id="GBXM01048669">
    <property type="protein sequence ID" value="JAH59908.1"/>
    <property type="molecule type" value="Transcribed_RNA"/>
</dbReference>
<organism evidence="3">
    <name type="scientific">Anguilla anguilla</name>
    <name type="common">European freshwater eel</name>
    <name type="synonym">Muraena anguilla</name>
    <dbReference type="NCBI Taxonomy" id="7936"/>
    <lineage>
        <taxon>Eukaryota</taxon>
        <taxon>Metazoa</taxon>
        <taxon>Chordata</taxon>
        <taxon>Craniata</taxon>
        <taxon>Vertebrata</taxon>
        <taxon>Euteleostomi</taxon>
        <taxon>Actinopterygii</taxon>
        <taxon>Neopterygii</taxon>
        <taxon>Teleostei</taxon>
        <taxon>Anguilliformes</taxon>
        <taxon>Anguillidae</taxon>
        <taxon>Anguilla</taxon>
    </lineage>
</organism>
<evidence type="ECO:0000256" key="2">
    <source>
        <dbReference type="SAM" id="MobiDB-lite"/>
    </source>
</evidence>
<dbReference type="PANTHER" id="PTHR10943:SF2">
    <property type="entry name" value="26S PROTEASOME NON-ATPASE REGULATORY SUBUNIT 1"/>
    <property type="match status" value="1"/>
</dbReference>
<feature type="region of interest" description="Disordered" evidence="2">
    <location>
        <begin position="49"/>
        <end position="101"/>
    </location>
</feature>
<dbReference type="GO" id="GO:0008540">
    <property type="term" value="C:proteasome regulatory particle, base subcomplex"/>
    <property type="evidence" value="ECO:0007669"/>
    <property type="project" value="TreeGrafter"/>
</dbReference>
<reference evidence="3" key="2">
    <citation type="journal article" date="2015" name="Fish Shellfish Immunol.">
        <title>Early steps in the European eel (Anguilla anguilla)-Vibrio vulnificus interaction in the gills: Role of the RtxA13 toxin.</title>
        <authorList>
            <person name="Callol A."/>
            <person name="Pajuelo D."/>
            <person name="Ebbesson L."/>
            <person name="Teles M."/>
            <person name="MacKenzie S."/>
            <person name="Amaro C."/>
        </authorList>
    </citation>
    <scope>NUCLEOTIDE SEQUENCE</scope>
</reference>
<sequence length="101" mass="11197">MIQQTEVTCPKVNQFRQLYAKVINDKHDDVMAKFGAILAQGILERRRSQRHHIPAVPHGPHPHAPRWWASWSSPSSGSGSPSPTSCLWPSPPPPSLASTRT</sequence>
<accession>A0A0E9U4M7</accession>
<feature type="compositionally biased region" description="Low complexity" evidence="2">
    <location>
        <begin position="65"/>
        <end position="88"/>
    </location>
</feature>
<dbReference type="InterPro" id="IPR011989">
    <property type="entry name" value="ARM-like"/>
</dbReference>
<name>A0A0E9U4M7_ANGAN</name>
<dbReference type="GO" id="GO:0005634">
    <property type="term" value="C:nucleus"/>
    <property type="evidence" value="ECO:0007669"/>
    <property type="project" value="TreeGrafter"/>
</dbReference>
<evidence type="ECO:0000313" key="3">
    <source>
        <dbReference type="EMBL" id="JAH59908.1"/>
    </source>
</evidence>
<keyword evidence="1" id="KW-0677">Repeat</keyword>
<dbReference type="GO" id="GO:0034515">
    <property type="term" value="C:proteasome storage granule"/>
    <property type="evidence" value="ECO:0007669"/>
    <property type="project" value="TreeGrafter"/>
</dbReference>
<dbReference type="Gene3D" id="1.25.10.10">
    <property type="entry name" value="Leucine-rich Repeat Variant"/>
    <property type="match status" value="1"/>
</dbReference>